<dbReference type="OrthoDB" id="9776021at2"/>
<reference evidence="3 4" key="1">
    <citation type="submission" date="2016-11" db="EMBL/GenBank/DDBJ databases">
        <authorList>
            <person name="Jaros S."/>
            <person name="Januszkiewicz K."/>
            <person name="Wedrychowicz H."/>
        </authorList>
    </citation>
    <scope>NUCLEOTIDE SEQUENCE [LARGE SCALE GENOMIC DNA]</scope>
    <source>
        <strain evidence="3 4">CGMCC 4.2025</strain>
    </source>
</reference>
<dbReference type="AlphaFoldDB" id="A0A1M7P5M8"/>
<dbReference type="Pfam" id="PF18135">
    <property type="entry name" value="Type_ISP_C"/>
    <property type="match status" value="1"/>
</dbReference>
<dbReference type="STRING" id="310782.SAMN05216499_12167"/>
<sequence>MHAVSDDAPLLHDVMPWSVRPLRIGRGWPMAPDAATLRDRWALFTAERGEAERAALLHPTRARGLHSRVAQLPGHRTATTALAREVGRCPEPVLIQHGAHDRLWLIPDHRLIDAARPELWRVLDDEQIFAVEQAYLPEVREPAVAFSALLPDGRSPAGRPGRIRPLFRQPGGRDPNLAPGLVGLLSERLGTGVTPWDVLAWVAAAARPAPGGSEVPLPADPGDWRTGLALGGRLLWLHTRGARFADPAAGRDPGAPRLPGGSRPYVRAPLPAAPRAEELEYDRDQRELRIGEGRISPVSPAAWDRTAGGVRVLEAWWERRTAAGAPGSLEALRPPRWSRSCTSDLLEVVSVLTLLADLDAARHALAGRLSERPERTITGTALRDAGVLPVPAARRRPASVLDHREEGPDGQFALV</sequence>
<evidence type="ECO:0000259" key="2">
    <source>
        <dbReference type="Pfam" id="PF18135"/>
    </source>
</evidence>
<name>A0A1M7P5M8_9ACTN</name>
<feature type="domain" description="Type ISP restriction-modification enzyme LLaBIII C-terminal specificity" evidence="2">
    <location>
        <begin position="13"/>
        <end position="326"/>
    </location>
</feature>
<feature type="region of interest" description="Disordered" evidence="1">
    <location>
        <begin position="247"/>
        <end position="268"/>
    </location>
</feature>
<organism evidence="3 4">
    <name type="scientific">Actinacidiphila paucisporea</name>
    <dbReference type="NCBI Taxonomy" id="310782"/>
    <lineage>
        <taxon>Bacteria</taxon>
        <taxon>Bacillati</taxon>
        <taxon>Actinomycetota</taxon>
        <taxon>Actinomycetes</taxon>
        <taxon>Kitasatosporales</taxon>
        <taxon>Streptomycetaceae</taxon>
        <taxon>Actinacidiphila</taxon>
    </lineage>
</organism>
<evidence type="ECO:0000313" key="4">
    <source>
        <dbReference type="Proteomes" id="UP000184111"/>
    </source>
</evidence>
<proteinExistence type="predicted"/>
<protein>
    <recommendedName>
        <fullName evidence="2">Type ISP restriction-modification enzyme LLaBIII C-terminal specificity domain-containing protein</fullName>
    </recommendedName>
</protein>
<evidence type="ECO:0000256" key="1">
    <source>
        <dbReference type="SAM" id="MobiDB-lite"/>
    </source>
</evidence>
<evidence type="ECO:0000313" key="3">
    <source>
        <dbReference type="EMBL" id="SHN11903.1"/>
    </source>
</evidence>
<dbReference type="InterPro" id="IPR041635">
    <property type="entry name" value="Type_ISP_LLaBIII_C"/>
</dbReference>
<dbReference type="EMBL" id="FRBI01000021">
    <property type="protein sequence ID" value="SHN11903.1"/>
    <property type="molecule type" value="Genomic_DNA"/>
</dbReference>
<accession>A0A1M7P5M8</accession>
<keyword evidence="4" id="KW-1185">Reference proteome</keyword>
<gene>
    <name evidence="3" type="ORF">SAMN05216499_12167</name>
</gene>
<dbReference type="RefSeq" id="WP_073501450.1">
    <property type="nucleotide sequence ID" value="NZ_FRBI01000021.1"/>
</dbReference>
<dbReference type="Proteomes" id="UP000184111">
    <property type="component" value="Unassembled WGS sequence"/>
</dbReference>